<evidence type="ECO:0000313" key="8">
    <source>
        <dbReference type="EMBL" id="TCU90423.1"/>
    </source>
</evidence>
<dbReference type="InterPro" id="IPR000835">
    <property type="entry name" value="HTH_MarR-typ"/>
</dbReference>
<gene>
    <name evidence="7" type="primary">ohrR</name>
    <name evidence="8" type="ORF">EV682_101456</name>
    <name evidence="7" type="ORF">NCTC11159_00474</name>
</gene>
<dbReference type="PANTHER" id="PTHR33164">
    <property type="entry name" value="TRANSCRIPTIONAL REGULATOR, MARR FAMILY"/>
    <property type="match status" value="1"/>
</dbReference>
<dbReference type="Pfam" id="PF22381">
    <property type="entry name" value="Staph_reg_Sar_Rot"/>
    <property type="match status" value="1"/>
</dbReference>
<dbReference type="EMBL" id="UGHR01000001">
    <property type="protein sequence ID" value="STQ89450.1"/>
    <property type="molecule type" value="Genomic_DNA"/>
</dbReference>
<reference evidence="8 10" key="2">
    <citation type="submission" date="2019-03" db="EMBL/GenBank/DDBJ databases">
        <title>Genomic Encyclopedia of Type Strains, Phase IV (KMG-IV): sequencing the most valuable type-strain genomes for metagenomic binning, comparative biology and taxonomic classification.</title>
        <authorList>
            <person name="Goeker M."/>
        </authorList>
    </citation>
    <scope>NUCLEOTIDE SEQUENCE [LARGE SCALE GENOMIC DNA]</scope>
    <source>
        <strain evidence="8 10">DSM 3764</strain>
    </source>
</reference>
<dbReference type="EMBL" id="SMBT01000001">
    <property type="protein sequence ID" value="TCU90423.1"/>
    <property type="molecule type" value="Genomic_DNA"/>
</dbReference>
<keyword evidence="5" id="KW-0804">Transcription</keyword>
<sequence length="162" mass="18204">MLAKLAWPYFPTKKFMPSDSDLLRLDKQFCFSLYSASLAMTKAYKPLLAKIGLTYPQYLVMLVLWQQDNILVKDIGEALFLDSGTLTPLLKRMESAALISRQRDTEDERQVRITLTANGKALKEAAKEIPVQLLCASGQSADTLMQLRSQLTQIRDDLSTSA</sequence>
<evidence type="ECO:0000256" key="2">
    <source>
        <dbReference type="ARBA" id="ARBA00022490"/>
    </source>
</evidence>
<organism evidence="7 9">
    <name type="scientific">Iodobacter fluviatilis</name>
    <dbReference type="NCBI Taxonomy" id="537"/>
    <lineage>
        <taxon>Bacteria</taxon>
        <taxon>Pseudomonadati</taxon>
        <taxon>Pseudomonadota</taxon>
        <taxon>Betaproteobacteria</taxon>
        <taxon>Neisseriales</taxon>
        <taxon>Chitinibacteraceae</taxon>
        <taxon>Iodobacter</taxon>
    </lineage>
</organism>
<dbReference type="Gene3D" id="1.10.10.10">
    <property type="entry name" value="Winged helix-like DNA-binding domain superfamily/Winged helix DNA-binding domain"/>
    <property type="match status" value="1"/>
</dbReference>
<accession>A0A377Q419</accession>
<evidence type="ECO:0000256" key="5">
    <source>
        <dbReference type="ARBA" id="ARBA00023163"/>
    </source>
</evidence>
<dbReference type="SUPFAM" id="SSF46785">
    <property type="entry name" value="Winged helix' DNA-binding domain"/>
    <property type="match status" value="1"/>
</dbReference>
<dbReference type="GO" id="GO:0006950">
    <property type="term" value="P:response to stress"/>
    <property type="evidence" value="ECO:0007669"/>
    <property type="project" value="TreeGrafter"/>
</dbReference>
<dbReference type="PANTHER" id="PTHR33164:SF5">
    <property type="entry name" value="ORGANIC HYDROPEROXIDE RESISTANCE TRANSCRIPTIONAL REGULATOR"/>
    <property type="match status" value="1"/>
</dbReference>
<dbReference type="GO" id="GO:0005737">
    <property type="term" value="C:cytoplasm"/>
    <property type="evidence" value="ECO:0007669"/>
    <property type="project" value="UniProtKB-SubCell"/>
</dbReference>
<keyword evidence="10" id="KW-1185">Reference proteome</keyword>
<dbReference type="GO" id="GO:0003677">
    <property type="term" value="F:DNA binding"/>
    <property type="evidence" value="ECO:0007669"/>
    <property type="project" value="UniProtKB-KW"/>
</dbReference>
<dbReference type="Proteomes" id="UP000255108">
    <property type="component" value="Unassembled WGS sequence"/>
</dbReference>
<keyword evidence="2" id="KW-0963">Cytoplasm</keyword>
<evidence type="ECO:0000259" key="6">
    <source>
        <dbReference type="PROSITE" id="PS50995"/>
    </source>
</evidence>
<dbReference type="RefSeq" id="WP_276527783.1">
    <property type="nucleotide sequence ID" value="NZ_CAWOLO010000001.1"/>
</dbReference>
<comment type="subcellular location">
    <subcellularLocation>
        <location evidence="1">Cytoplasm</location>
    </subcellularLocation>
</comment>
<keyword evidence="3" id="KW-0805">Transcription regulation</keyword>
<evidence type="ECO:0000313" key="9">
    <source>
        <dbReference type="Proteomes" id="UP000255108"/>
    </source>
</evidence>
<dbReference type="PROSITE" id="PS50995">
    <property type="entry name" value="HTH_MARR_2"/>
    <property type="match status" value="1"/>
</dbReference>
<dbReference type="PRINTS" id="PR00598">
    <property type="entry name" value="HTHMARR"/>
</dbReference>
<evidence type="ECO:0000313" key="7">
    <source>
        <dbReference type="EMBL" id="STQ89450.1"/>
    </source>
</evidence>
<dbReference type="InterPro" id="IPR055166">
    <property type="entry name" value="Transc_reg_Sar_Rot_HTH"/>
</dbReference>
<proteinExistence type="predicted"/>
<feature type="domain" description="HTH marR-type" evidence="6">
    <location>
        <begin position="26"/>
        <end position="156"/>
    </location>
</feature>
<evidence type="ECO:0000256" key="1">
    <source>
        <dbReference type="ARBA" id="ARBA00004496"/>
    </source>
</evidence>
<dbReference type="Proteomes" id="UP000295794">
    <property type="component" value="Unassembled WGS sequence"/>
</dbReference>
<name>A0A377Q419_9NEIS</name>
<evidence type="ECO:0000313" key="10">
    <source>
        <dbReference type="Proteomes" id="UP000295794"/>
    </source>
</evidence>
<dbReference type="InterPro" id="IPR036388">
    <property type="entry name" value="WH-like_DNA-bd_sf"/>
</dbReference>
<dbReference type="FunFam" id="1.10.10.10:FF:000163">
    <property type="entry name" value="MarR family transcriptional regulator"/>
    <property type="match status" value="1"/>
</dbReference>
<dbReference type="InterPro" id="IPR039422">
    <property type="entry name" value="MarR/SlyA-like"/>
</dbReference>
<dbReference type="GO" id="GO:0003700">
    <property type="term" value="F:DNA-binding transcription factor activity"/>
    <property type="evidence" value="ECO:0007669"/>
    <property type="project" value="InterPro"/>
</dbReference>
<reference evidence="7 9" key="1">
    <citation type="submission" date="2018-06" db="EMBL/GenBank/DDBJ databases">
        <authorList>
            <consortium name="Pathogen Informatics"/>
            <person name="Doyle S."/>
        </authorList>
    </citation>
    <scope>NUCLEOTIDE SEQUENCE [LARGE SCALE GENOMIC DNA]</scope>
    <source>
        <strain evidence="7 9">NCTC11159</strain>
    </source>
</reference>
<dbReference type="InterPro" id="IPR036390">
    <property type="entry name" value="WH_DNA-bd_sf"/>
</dbReference>
<protein>
    <submittedName>
        <fullName evidence="8">DNA-binding MarR family transcriptional regulator</fullName>
    </submittedName>
    <submittedName>
        <fullName evidence="7">Organic hydroperoxide resistance transcriptional regulator</fullName>
    </submittedName>
</protein>
<evidence type="ECO:0000256" key="3">
    <source>
        <dbReference type="ARBA" id="ARBA00023015"/>
    </source>
</evidence>
<dbReference type="SMART" id="SM00347">
    <property type="entry name" value="HTH_MARR"/>
    <property type="match status" value="1"/>
</dbReference>
<dbReference type="AlphaFoldDB" id="A0A377Q419"/>
<evidence type="ECO:0000256" key="4">
    <source>
        <dbReference type="ARBA" id="ARBA00023125"/>
    </source>
</evidence>
<keyword evidence="4 8" id="KW-0238">DNA-binding</keyword>